<reference evidence="12" key="1">
    <citation type="journal article" date="2017" name="bioRxiv">
        <title>Comparative analysis of the genomes of Stylophora pistillata and Acropora digitifera provides evidence for extensive differences between species of corals.</title>
        <authorList>
            <person name="Voolstra C.R."/>
            <person name="Li Y."/>
            <person name="Liew Y.J."/>
            <person name="Baumgarten S."/>
            <person name="Zoccola D."/>
            <person name="Flot J.-F."/>
            <person name="Tambutte S."/>
            <person name="Allemand D."/>
            <person name="Aranda M."/>
        </authorList>
    </citation>
    <scope>NUCLEOTIDE SEQUENCE [LARGE SCALE GENOMIC DNA]</scope>
</reference>
<keyword evidence="6" id="KW-0206">Cytoskeleton</keyword>
<evidence type="ECO:0000256" key="7">
    <source>
        <dbReference type="PROSITE-ProRule" id="PRU00283"/>
    </source>
</evidence>
<dbReference type="GO" id="GO:0008017">
    <property type="term" value="F:microtubule binding"/>
    <property type="evidence" value="ECO:0007669"/>
    <property type="project" value="InterPro"/>
</dbReference>
<feature type="region of interest" description="Disordered" evidence="9">
    <location>
        <begin position="367"/>
        <end position="394"/>
    </location>
</feature>
<dbReference type="InterPro" id="IPR036961">
    <property type="entry name" value="Kinesin_motor_dom_sf"/>
</dbReference>
<dbReference type="PROSITE" id="PS50067">
    <property type="entry name" value="KINESIN_MOTOR_2"/>
    <property type="match status" value="1"/>
</dbReference>
<organism evidence="11 12">
    <name type="scientific">Stylophora pistillata</name>
    <name type="common">Smooth cauliflower coral</name>
    <dbReference type="NCBI Taxonomy" id="50429"/>
    <lineage>
        <taxon>Eukaryota</taxon>
        <taxon>Metazoa</taxon>
        <taxon>Cnidaria</taxon>
        <taxon>Anthozoa</taxon>
        <taxon>Hexacorallia</taxon>
        <taxon>Scleractinia</taxon>
        <taxon>Astrocoeniina</taxon>
        <taxon>Pocilloporidae</taxon>
        <taxon>Stylophora</taxon>
    </lineage>
</organism>
<name>A0A2B4STD0_STYPI</name>
<evidence type="ECO:0000256" key="6">
    <source>
        <dbReference type="ARBA" id="ARBA00023212"/>
    </source>
</evidence>
<keyword evidence="5 7" id="KW-0505">Motor protein</keyword>
<evidence type="ECO:0000256" key="9">
    <source>
        <dbReference type="SAM" id="MobiDB-lite"/>
    </source>
</evidence>
<dbReference type="Pfam" id="PF00225">
    <property type="entry name" value="Kinesin"/>
    <property type="match status" value="1"/>
</dbReference>
<evidence type="ECO:0000313" key="11">
    <source>
        <dbReference type="EMBL" id="PFX31737.1"/>
    </source>
</evidence>
<evidence type="ECO:0000256" key="3">
    <source>
        <dbReference type="ARBA" id="ARBA00022741"/>
    </source>
</evidence>
<keyword evidence="12" id="KW-1185">Reference proteome</keyword>
<comment type="similarity">
    <text evidence="7 8">Belongs to the TRAFAC class myosin-kinesin ATPase superfamily. Kinesin family.</text>
</comment>
<dbReference type="PANTHER" id="PTHR47969:SF9">
    <property type="entry name" value="KINESIN-LIKE PROTEIN"/>
    <property type="match status" value="1"/>
</dbReference>
<dbReference type="GO" id="GO:0005875">
    <property type="term" value="C:microtubule associated complex"/>
    <property type="evidence" value="ECO:0007669"/>
    <property type="project" value="TreeGrafter"/>
</dbReference>
<dbReference type="PRINTS" id="PR00380">
    <property type="entry name" value="KINESINHEAVY"/>
</dbReference>
<dbReference type="GO" id="GO:0007018">
    <property type="term" value="P:microtubule-based movement"/>
    <property type="evidence" value="ECO:0007669"/>
    <property type="project" value="InterPro"/>
</dbReference>
<evidence type="ECO:0000256" key="2">
    <source>
        <dbReference type="ARBA" id="ARBA00022701"/>
    </source>
</evidence>
<dbReference type="EMBL" id="LSMT01000032">
    <property type="protein sequence ID" value="PFX31737.1"/>
    <property type="molecule type" value="Genomic_DNA"/>
</dbReference>
<dbReference type="SMART" id="SM00129">
    <property type="entry name" value="KISc"/>
    <property type="match status" value="1"/>
</dbReference>
<proteinExistence type="inferred from homology"/>
<keyword evidence="6" id="KW-0963">Cytoplasm</keyword>
<keyword evidence="3 7" id="KW-0547">Nucleotide-binding</keyword>
<dbReference type="PANTHER" id="PTHR47969">
    <property type="entry name" value="CHROMOSOME-ASSOCIATED KINESIN KIF4A-RELATED"/>
    <property type="match status" value="1"/>
</dbReference>
<sequence>MANMAGLKKACKVQVLVRLRPEHLDYKEKSDGNGIPQRCVRAVDSSTLEIWNCRNSKESIRYRFNRFFDEDSTQETIFHNSVRSLIPFVLQGQNASVFAYGPTGAGKTHTMVGSPEEPGLIPRCAAELFKLIDTHHQDPTLLWKYKVLFSYLEIYQEKIIDLLDLKKDDLPIRQDQQQNILIPNLTKREIETLGEFMSLFVKASHQRKTAATKLNPQSSRSHSIVLIQVKKHNQVAQVTKLIGKFYLIDLAGSEDNRKTGNEGIRLKESGAINSSLFALGQVVDALNQGLCRVPYRNSKLTRLLQDSLGGSAHSFMIANIAPEMRFYADTVNTLNFASKSRTIVNEPFVRRTVDKSLGCKRYRDVAPLPRQAKRRKKDDSLETHELSKPTRKPIIESQKITIPAGIVSPLRAEQGKIQDRLAALEKLTSGETLTWMTVQPGTDATKVPFFSGSSSGKTTEQKLPSSQQAVGLIGKPLEDRNRSASTFDAIWPESPRRTSNITLVESSQSSHQETILTTLAVDENFKVKINPHLQEAHKNEILQVLNDGTIKDLKRLQGVGHKRAQLLLNWRTIHGPFQQVQDLKLIDGFTDKMVTSFLKNNLLSRITFS</sequence>
<dbReference type="GO" id="GO:0007052">
    <property type="term" value="P:mitotic spindle organization"/>
    <property type="evidence" value="ECO:0007669"/>
    <property type="project" value="TreeGrafter"/>
</dbReference>
<keyword evidence="4 7" id="KW-0067">ATP-binding</keyword>
<evidence type="ECO:0000256" key="4">
    <source>
        <dbReference type="ARBA" id="ARBA00022840"/>
    </source>
</evidence>
<feature type="compositionally biased region" description="Basic and acidic residues" evidence="9">
    <location>
        <begin position="377"/>
        <end position="388"/>
    </location>
</feature>
<dbReference type="GO" id="GO:0005874">
    <property type="term" value="C:microtubule"/>
    <property type="evidence" value="ECO:0007669"/>
    <property type="project" value="UniProtKB-KW"/>
</dbReference>
<feature type="binding site" evidence="7">
    <location>
        <begin position="101"/>
        <end position="108"/>
    </location>
    <ligand>
        <name>ATP</name>
        <dbReference type="ChEBI" id="CHEBI:30616"/>
    </ligand>
</feature>
<dbReference type="STRING" id="50429.A0A2B4STD0"/>
<dbReference type="GO" id="GO:0003777">
    <property type="term" value="F:microtubule motor activity"/>
    <property type="evidence" value="ECO:0007669"/>
    <property type="project" value="InterPro"/>
</dbReference>
<feature type="domain" description="Kinesin motor" evidence="10">
    <location>
        <begin position="12"/>
        <end position="343"/>
    </location>
</feature>
<evidence type="ECO:0000256" key="8">
    <source>
        <dbReference type="RuleBase" id="RU000394"/>
    </source>
</evidence>
<protein>
    <recommendedName>
        <fullName evidence="8">Kinesin-like protein</fullName>
    </recommendedName>
</protein>
<dbReference type="GO" id="GO:0005524">
    <property type="term" value="F:ATP binding"/>
    <property type="evidence" value="ECO:0007669"/>
    <property type="project" value="UniProtKB-UniRule"/>
</dbReference>
<evidence type="ECO:0000256" key="5">
    <source>
        <dbReference type="ARBA" id="ARBA00023175"/>
    </source>
</evidence>
<dbReference type="InterPro" id="IPR010994">
    <property type="entry name" value="RuvA_2-like"/>
</dbReference>
<dbReference type="InterPro" id="IPR001752">
    <property type="entry name" value="Kinesin_motor_dom"/>
</dbReference>
<dbReference type="SUPFAM" id="SSF52540">
    <property type="entry name" value="P-loop containing nucleoside triphosphate hydrolases"/>
    <property type="match status" value="1"/>
</dbReference>
<evidence type="ECO:0000313" key="12">
    <source>
        <dbReference type="Proteomes" id="UP000225706"/>
    </source>
</evidence>
<dbReference type="PROSITE" id="PS00411">
    <property type="entry name" value="KINESIN_MOTOR_1"/>
    <property type="match status" value="1"/>
</dbReference>
<gene>
    <name evidence="11" type="primary">kif22</name>
    <name evidence="11" type="ORF">AWC38_SpisGene3428</name>
</gene>
<dbReference type="Pfam" id="PF12836">
    <property type="entry name" value="HHH_3"/>
    <property type="match status" value="1"/>
</dbReference>
<dbReference type="OrthoDB" id="3176171at2759"/>
<dbReference type="AlphaFoldDB" id="A0A2B4STD0"/>
<keyword evidence="2 8" id="KW-0493">Microtubule</keyword>
<dbReference type="Gene3D" id="3.40.850.10">
    <property type="entry name" value="Kinesin motor domain"/>
    <property type="match status" value="1"/>
</dbReference>
<accession>A0A2B4STD0</accession>
<evidence type="ECO:0000256" key="1">
    <source>
        <dbReference type="ARBA" id="ARBA00004245"/>
    </source>
</evidence>
<dbReference type="GO" id="GO:0051231">
    <property type="term" value="P:spindle elongation"/>
    <property type="evidence" value="ECO:0007669"/>
    <property type="project" value="TreeGrafter"/>
</dbReference>
<dbReference type="InterPro" id="IPR027417">
    <property type="entry name" value="P-loop_NTPase"/>
</dbReference>
<comment type="caution">
    <text evidence="11">The sequence shown here is derived from an EMBL/GenBank/DDBJ whole genome shotgun (WGS) entry which is preliminary data.</text>
</comment>
<dbReference type="InterPro" id="IPR019821">
    <property type="entry name" value="Kinesin_motor_CS"/>
</dbReference>
<dbReference type="Gene3D" id="1.10.150.280">
    <property type="entry name" value="AF1531-like domain"/>
    <property type="match status" value="1"/>
</dbReference>
<comment type="subcellular location">
    <subcellularLocation>
        <location evidence="1">Cytoplasm</location>
        <location evidence="1">Cytoskeleton</location>
    </subcellularLocation>
</comment>
<dbReference type="Proteomes" id="UP000225706">
    <property type="component" value="Unassembled WGS sequence"/>
</dbReference>
<dbReference type="InterPro" id="IPR027640">
    <property type="entry name" value="Kinesin-like_fam"/>
</dbReference>
<dbReference type="SUPFAM" id="SSF47781">
    <property type="entry name" value="RuvA domain 2-like"/>
    <property type="match status" value="1"/>
</dbReference>
<evidence type="ECO:0000259" key="10">
    <source>
        <dbReference type="PROSITE" id="PS50067"/>
    </source>
</evidence>